<proteinExistence type="predicted"/>
<protein>
    <submittedName>
        <fullName evidence="1">Uncharacterized protein</fullName>
    </submittedName>
</protein>
<reference evidence="1" key="1">
    <citation type="submission" date="2020-05" db="EMBL/GenBank/DDBJ databases">
        <title>Mycena genomes resolve the evolution of fungal bioluminescence.</title>
        <authorList>
            <person name="Tsai I.J."/>
        </authorList>
    </citation>
    <scope>NUCLEOTIDE SEQUENCE</scope>
    <source>
        <strain evidence="1">160909Yilan</strain>
    </source>
</reference>
<sequence>MRAIALSTGAVAGVENARIGHRVRVTADLPADCGEKLSHFPHMAFKLQLSSRIYYTPSQARFLSPKAMPERYPEKQYARRCPGLERAPLQATVLPADDLLYTLHHLTPTFAVYTILAAPNGTSVALMSLSQCSPSVA</sequence>
<evidence type="ECO:0000313" key="1">
    <source>
        <dbReference type="EMBL" id="KAF7377558.1"/>
    </source>
</evidence>
<organism evidence="1 2">
    <name type="scientific">Mycena sanguinolenta</name>
    <dbReference type="NCBI Taxonomy" id="230812"/>
    <lineage>
        <taxon>Eukaryota</taxon>
        <taxon>Fungi</taxon>
        <taxon>Dikarya</taxon>
        <taxon>Basidiomycota</taxon>
        <taxon>Agaricomycotina</taxon>
        <taxon>Agaricomycetes</taxon>
        <taxon>Agaricomycetidae</taxon>
        <taxon>Agaricales</taxon>
        <taxon>Marasmiineae</taxon>
        <taxon>Mycenaceae</taxon>
        <taxon>Mycena</taxon>
    </lineage>
</organism>
<name>A0A8H6ZEL0_9AGAR</name>
<dbReference type="AlphaFoldDB" id="A0A8H6ZEL0"/>
<keyword evidence="2" id="KW-1185">Reference proteome</keyword>
<accession>A0A8H6ZEL0</accession>
<comment type="caution">
    <text evidence="1">The sequence shown here is derived from an EMBL/GenBank/DDBJ whole genome shotgun (WGS) entry which is preliminary data.</text>
</comment>
<gene>
    <name evidence="1" type="ORF">MSAN_00178100</name>
</gene>
<dbReference type="EMBL" id="JACAZH010000001">
    <property type="protein sequence ID" value="KAF7377558.1"/>
    <property type="molecule type" value="Genomic_DNA"/>
</dbReference>
<dbReference type="Proteomes" id="UP000623467">
    <property type="component" value="Unassembled WGS sequence"/>
</dbReference>
<evidence type="ECO:0000313" key="2">
    <source>
        <dbReference type="Proteomes" id="UP000623467"/>
    </source>
</evidence>